<accession>A0A0H2RNM8</accession>
<feature type="coiled-coil region" evidence="1">
    <location>
        <begin position="180"/>
        <end position="214"/>
    </location>
</feature>
<keyword evidence="1" id="KW-0175">Coiled coil</keyword>
<gene>
    <name evidence="2" type="ORF">SCHPADRAFT_904186</name>
</gene>
<organism evidence="2 3">
    <name type="scientific">Schizopora paradoxa</name>
    <dbReference type="NCBI Taxonomy" id="27342"/>
    <lineage>
        <taxon>Eukaryota</taxon>
        <taxon>Fungi</taxon>
        <taxon>Dikarya</taxon>
        <taxon>Basidiomycota</taxon>
        <taxon>Agaricomycotina</taxon>
        <taxon>Agaricomycetes</taxon>
        <taxon>Hymenochaetales</taxon>
        <taxon>Schizoporaceae</taxon>
        <taxon>Schizopora</taxon>
    </lineage>
</organism>
<evidence type="ECO:0000313" key="3">
    <source>
        <dbReference type="Proteomes" id="UP000053477"/>
    </source>
</evidence>
<dbReference type="Proteomes" id="UP000053477">
    <property type="component" value="Unassembled WGS sequence"/>
</dbReference>
<dbReference type="InParanoid" id="A0A0H2RNM8"/>
<evidence type="ECO:0000256" key="1">
    <source>
        <dbReference type="SAM" id="Coils"/>
    </source>
</evidence>
<keyword evidence="3" id="KW-1185">Reference proteome</keyword>
<dbReference type="EMBL" id="KQ085959">
    <property type="protein sequence ID" value="KLO13464.1"/>
    <property type="molecule type" value="Genomic_DNA"/>
</dbReference>
<protein>
    <submittedName>
        <fullName evidence="2">Uncharacterized protein</fullName>
    </submittedName>
</protein>
<reference evidence="2 3" key="1">
    <citation type="submission" date="2015-04" db="EMBL/GenBank/DDBJ databases">
        <title>Complete genome sequence of Schizopora paradoxa KUC8140, a cosmopolitan wood degrader in East Asia.</title>
        <authorList>
            <consortium name="DOE Joint Genome Institute"/>
            <person name="Min B."/>
            <person name="Park H."/>
            <person name="Jang Y."/>
            <person name="Kim J.-J."/>
            <person name="Kim K.H."/>
            <person name="Pangilinan J."/>
            <person name="Lipzen A."/>
            <person name="Riley R."/>
            <person name="Grigoriev I.V."/>
            <person name="Spatafora J.W."/>
            <person name="Choi I.-G."/>
        </authorList>
    </citation>
    <scope>NUCLEOTIDE SEQUENCE [LARGE SCALE GENOMIC DNA]</scope>
    <source>
        <strain evidence="2 3">KUC8140</strain>
    </source>
</reference>
<name>A0A0H2RNM8_9AGAM</name>
<proteinExistence type="predicted"/>
<dbReference type="AlphaFoldDB" id="A0A0H2RNM8"/>
<evidence type="ECO:0000313" key="2">
    <source>
        <dbReference type="EMBL" id="KLO13464.1"/>
    </source>
</evidence>
<sequence>MDSGSHHLVPMNTDFRGVEVIGNKSSSSTVSITPSTCVDPALGKELAKSIKTVSKKVDAAYSSFSTVKKIINDPSLDLCKVDEYRKEWENIEERFRDTLFDSSRVAGSAAATLFDFVSTIIPYLLSDSDMLIKQEELHSYRKNLSEGSRTAFRFSHGLREISMRASNFEKDWSQHSSSTSLELQCVIAQLEQDIRELEASLSEAEKSIMSEMKEARFSMSKQERNALIKNKKSAIRKSSLASSKQAQSEQQVTKHAGVIQDKADDLMGVWNMILENVNLIESHIKITENGKSPDLFVQRVQKLAGQYESLMVNLKSYSSATGRTGRPNLWRALITIFKI</sequence>